<dbReference type="Pfam" id="PF09580">
    <property type="entry name" value="Spore_YhcN_YlaJ"/>
    <property type="match status" value="1"/>
</dbReference>
<evidence type="ECO:0000313" key="2">
    <source>
        <dbReference type="EMBL" id="AGT32931.1"/>
    </source>
</evidence>
<dbReference type="InterPro" id="IPR019076">
    <property type="entry name" value="Spore_lipoprot_YhcN/YlaJ-like"/>
</dbReference>
<evidence type="ECO:0000256" key="1">
    <source>
        <dbReference type="SAM" id="SignalP"/>
    </source>
</evidence>
<dbReference type="EMBL" id="CP006254">
    <property type="protein sequence ID" value="AGT32931.1"/>
    <property type="molecule type" value="Genomic_DNA"/>
</dbReference>
<dbReference type="STRING" id="1921421.M493_13450"/>
<protein>
    <submittedName>
        <fullName evidence="2">Sporulation protein</fullName>
    </submittedName>
</protein>
<feature type="signal peptide" evidence="1">
    <location>
        <begin position="1"/>
        <end position="24"/>
    </location>
</feature>
<proteinExistence type="predicted"/>
<name>S6A3A2_GEOG3</name>
<keyword evidence="3" id="KW-1185">Reference proteome</keyword>
<dbReference type="AlphaFoldDB" id="S6A3A2"/>
<feature type="chain" id="PRO_5039580014" evidence="1">
    <location>
        <begin position="25"/>
        <end position="245"/>
    </location>
</feature>
<organism evidence="2 3">
    <name type="scientific">Geobacillus genomosp. 3</name>
    <dbReference type="NCBI Taxonomy" id="1921421"/>
    <lineage>
        <taxon>Bacteria</taxon>
        <taxon>Bacillati</taxon>
        <taxon>Bacillota</taxon>
        <taxon>Bacilli</taxon>
        <taxon>Bacillales</taxon>
        <taxon>Anoxybacillaceae</taxon>
        <taxon>Geobacillus</taxon>
    </lineage>
</organism>
<dbReference type="PATRIC" id="fig|1345697.3.peg.2624"/>
<keyword evidence="1" id="KW-0732">Signal</keyword>
<sequence length="245" mass="27297">MRYAVKWIGVLSAAGLLASCANYGANDEGARHYNNAARPIGYYSTEQGDDFRYGRYGTNALNYDNNYMWARRGPAADYLAENGRLGGPAATRFDTDVPALPRDVDFGDGDYNYHGHLHSLNVDPHPSYYRSYDGGLAEELSRRAAAIGGVDDARTVVYGDQALIAIATDARHPERLEERVAKAVAPYADGKQVRVTSNPSMYNRVRTIDNTIRRGAPISMEEIRRDLRTIFIDGDTIQERPRNTR</sequence>
<dbReference type="KEGG" id="gjf:M493_13450"/>
<dbReference type="Proteomes" id="UP000015500">
    <property type="component" value="Chromosome"/>
</dbReference>
<dbReference type="PROSITE" id="PS51257">
    <property type="entry name" value="PROKAR_LIPOPROTEIN"/>
    <property type="match status" value="1"/>
</dbReference>
<reference evidence="2 3" key="1">
    <citation type="journal article" date="2014" name="Genome Announc.">
        <title>Complete Genome Sequence of the Thermophilic Polychlorinated Biphenyl Degrader Geobacillus sp. Strain JF8 (NBRC 109937).</title>
        <authorList>
            <person name="Shintani M."/>
            <person name="Ohtsubo Y."/>
            <person name="Fukuda K."/>
            <person name="Hosoyama A."/>
            <person name="Ohji S."/>
            <person name="Yamazoe A."/>
            <person name="Fujita N."/>
            <person name="Nagata Y."/>
            <person name="Tsuda M."/>
            <person name="Hatta T."/>
            <person name="Kimbara K."/>
        </authorList>
    </citation>
    <scope>NUCLEOTIDE SEQUENCE [LARGE SCALE GENOMIC DNA]</scope>
    <source>
        <strain evidence="2 3">JF8</strain>
    </source>
</reference>
<dbReference type="RefSeq" id="WP_020960722.1">
    <property type="nucleotide sequence ID" value="NC_022080.4"/>
</dbReference>
<accession>S6A3A2</accession>
<dbReference type="HOGENOM" id="CLU_097816_0_0_9"/>
<gene>
    <name evidence="2" type="ORF">M493_13450</name>
</gene>
<evidence type="ECO:0000313" key="3">
    <source>
        <dbReference type="Proteomes" id="UP000015500"/>
    </source>
</evidence>
<dbReference type="OrthoDB" id="2988958at2"/>